<feature type="region of interest" description="Disordered" evidence="2">
    <location>
        <begin position="512"/>
        <end position="742"/>
    </location>
</feature>
<feature type="compositionally biased region" description="Low complexity" evidence="2">
    <location>
        <begin position="380"/>
        <end position="396"/>
    </location>
</feature>
<feature type="region of interest" description="Disordered" evidence="2">
    <location>
        <begin position="782"/>
        <end position="846"/>
    </location>
</feature>
<dbReference type="AlphaFoldDB" id="A0ABD1Y819"/>
<protein>
    <submittedName>
        <fullName evidence="3">Uncharacterized protein</fullName>
    </submittedName>
</protein>
<comment type="caution">
    <text evidence="3">The sequence shown here is derived from an EMBL/GenBank/DDBJ whole genome shotgun (WGS) entry which is preliminary data.</text>
</comment>
<feature type="compositionally biased region" description="Polar residues" evidence="2">
    <location>
        <begin position="816"/>
        <end position="826"/>
    </location>
</feature>
<dbReference type="EMBL" id="JBHFFA010000006">
    <property type="protein sequence ID" value="KAL2622904.1"/>
    <property type="molecule type" value="Genomic_DNA"/>
</dbReference>
<organism evidence="3 4">
    <name type="scientific">Riccia fluitans</name>
    <dbReference type="NCBI Taxonomy" id="41844"/>
    <lineage>
        <taxon>Eukaryota</taxon>
        <taxon>Viridiplantae</taxon>
        <taxon>Streptophyta</taxon>
        <taxon>Embryophyta</taxon>
        <taxon>Marchantiophyta</taxon>
        <taxon>Marchantiopsida</taxon>
        <taxon>Marchantiidae</taxon>
        <taxon>Marchantiales</taxon>
        <taxon>Ricciaceae</taxon>
        <taxon>Riccia</taxon>
    </lineage>
</organism>
<reference evidence="3 4" key="1">
    <citation type="submission" date="2024-09" db="EMBL/GenBank/DDBJ databases">
        <title>Chromosome-scale assembly of Riccia fluitans.</title>
        <authorList>
            <person name="Paukszto L."/>
            <person name="Sawicki J."/>
            <person name="Karawczyk K."/>
            <person name="Piernik-Szablinska J."/>
            <person name="Szczecinska M."/>
            <person name="Mazdziarz M."/>
        </authorList>
    </citation>
    <scope>NUCLEOTIDE SEQUENCE [LARGE SCALE GENOMIC DNA]</scope>
    <source>
        <strain evidence="3">Rf_01</strain>
        <tissue evidence="3">Aerial parts of the thallus</tissue>
    </source>
</reference>
<feature type="compositionally biased region" description="Acidic residues" evidence="2">
    <location>
        <begin position="649"/>
        <end position="658"/>
    </location>
</feature>
<feature type="compositionally biased region" description="Basic and acidic residues" evidence="2">
    <location>
        <begin position="833"/>
        <end position="846"/>
    </location>
</feature>
<sequence>MCLSRGLPGNDQGTLDRDNFGAASLMAKQTGRFKSCRRSASDLFLKEEDQPPELPEMTPLRWKSSSSKSLSTQAQNSGEQSDAGQSSLGRSTASSAEQTASQAAPTSDLSSVPTGRSLPEALPLPGIPVKNDDISPKDQDTVRTETVTPEAPKAHSLPINGTKTEGPVETSPAFKEEPPEEIIQFQPVDLDQKYRQKELMKHITAAKIQNREESLLNNPSLPIQEARKAPAGDEPAAMTIDFLRARLLAERQASKATKQQMTQLTKKVADLEARLAAEVELRLAEVELRKKAEVALQEALVKLNQKLVHGEVVKDTSAPSSTKSESVENGTTKVDDETTAEPKPDIDTESSNKTVLREEKGDLTPANDSAATARAPLAVSSGSESGSKSSRTSDSESMTETDSDSPNQSKKRVETRTAIEERLRSMWSQLGQEMAALAEVKGDDDKQELMGWMKQVPKVLQSNQLDSGKSFAGKKLGVILPEASLNIVKKPVEANLEEGPKHATNVTILVEQDDAHETANHQAQQTTAKEEDELPALVTPKGDVILENGAKIHDDKPGITPPVVITEEQANGQHPSSVSKSKSVNGSSQAETHISKSKSFDSSVKPRSRTKSFDLSSDSTAGNPSRRASFSGRIEIIDDQPANKGVTDELIDDEDAEELPNGIYLHHSKDDDTSYQRSTGNLYGRTADRFPGTRGFVSPGSRSDRGRQSNGYNSPGSRSDRGSSRERFPSAGGPADGVGEMDWSFREVKDRASRDIYYTPVMSTKIARGDAGLYMHSRTERPSDEALYRGGPGSRWDPQVADPSWVQKHEERRTSDPNQSHSSSEDGSGIPHASDRDIRGTYSYPDRDLLDHDMQYRNTFRQRGEFGPRGDYYRSMPPWQDFDNPGMMRSRSVGAQRPYGYPPPFSVDEPYMAQNIDAAGYSNYHNRSEMFYAPPAAMNRADYHPHYGMPGSRSASMNGYSVPPDQLPVNRGYPTWEAGPLQQERSAAVVPTEDGPGEAGEVLKALRIAKQQIKSSTGEQQAYMTAQYTVSSEHRYGGGQVSKTSYTVEAPVGYAPRVTKTIHEGWLLEGKPKRLGVDGSTPQITDMNTAAGPLAVTNEESSYVEKLNVGRGIQFFFS</sequence>
<feature type="compositionally biased region" description="Low complexity" evidence="2">
    <location>
        <begin position="91"/>
        <end position="107"/>
    </location>
</feature>
<feature type="compositionally biased region" description="Basic and acidic residues" evidence="2">
    <location>
        <begin position="333"/>
        <end position="346"/>
    </location>
</feature>
<dbReference type="Proteomes" id="UP001605036">
    <property type="component" value="Unassembled WGS sequence"/>
</dbReference>
<feature type="compositionally biased region" description="Polar residues" evidence="2">
    <location>
        <begin position="72"/>
        <end position="90"/>
    </location>
</feature>
<feature type="compositionally biased region" description="Low complexity" evidence="2">
    <location>
        <begin position="576"/>
        <end position="588"/>
    </location>
</feature>
<gene>
    <name evidence="3" type="ORF">R1flu_003109</name>
</gene>
<evidence type="ECO:0000313" key="4">
    <source>
        <dbReference type="Proteomes" id="UP001605036"/>
    </source>
</evidence>
<feature type="compositionally biased region" description="Polar residues" evidence="2">
    <location>
        <begin position="317"/>
        <end position="332"/>
    </location>
</feature>
<feature type="compositionally biased region" description="Basic and acidic residues" evidence="2">
    <location>
        <begin position="130"/>
        <end position="143"/>
    </location>
</feature>
<dbReference type="PANTHER" id="PTHR33701">
    <property type="entry name" value="TRANSMEMBRANE PROTEIN"/>
    <property type="match status" value="1"/>
</dbReference>
<feature type="compositionally biased region" description="Basic and acidic residues" evidence="2">
    <location>
        <begin position="718"/>
        <end position="728"/>
    </location>
</feature>
<keyword evidence="4" id="KW-1185">Reference proteome</keyword>
<keyword evidence="1" id="KW-0175">Coiled coil</keyword>
<feature type="compositionally biased region" description="Polar residues" evidence="2">
    <location>
        <begin position="613"/>
        <end position="628"/>
    </location>
</feature>
<feature type="region of interest" description="Disordered" evidence="2">
    <location>
        <begin position="313"/>
        <end position="416"/>
    </location>
</feature>
<feature type="coiled-coil region" evidence="1">
    <location>
        <begin position="254"/>
        <end position="281"/>
    </location>
</feature>
<accession>A0ABD1Y819</accession>
<feature type="region of interest" description="Disordered" evidence="2">
    <location>
        <begin position="43"/>
        <end position="178"/>
    </location>
</feature>
<evidence type="ECO:0000256" key="1">
    <source>
        <dbReference type="SAM" id="Coils"/>
    </source>
</evidence>
<name>A0ABD1Y819_9MARC</name>
<evidence type="ECO:0000313" key="3">
    <source>
        <dbReference type="EMBL" id="KAL2622904.1"/>
    </source>
</evidence>
<proteinExistence type="predicted"/>
<evidence type="ECO:0000256" key="2">
    <source>
        <dbReference type="SAM" id="MobiDB-lite"/>
    </source>
</evidence>
<dbReference type="PANTHER" id="PTHR33701:SF2">
    <property type="entry name" value="TRANSMEMBRANE PROTEIN"/>
    <property type="match status" value="1"/>
</dbReference>